<reference evidence="1" key="2">
    <citation type="journal article" date="2015" name="Fish Shellfish Immunol.">
        <title>Early steps in the European eel (Anguilla anguilla)-Vibrio vulnificus interaction in the gills: Role of the RtxA13 toxin.</title>
        <authorList>
            <person name="Callol A."/>
            <person name="Pajuelo D."/>
            <person name="Ebbesson L."/>
            <person name="Teles M."/>
            <person name="MacKenzie S."/>
            <person name="Amaro C."/>
        </authorList>
    </citation>
    <scope>NUCLEOTIDE SEQUENCE</scope>
</reference>
<accession>A0A0E9QBB7</accession>
<reference evidence="1" key="1">
    <citation type="submission" date="2014-11" db="EMBL/GenBank/DDBJ databases">
        <authorList>
            <person name="Amaro Gonzalez C."/>
        </authorList>
    </citation>
    <scope>NUCLEOTIDE SEQUENCE</scope>
</reference>
<organism evidence="1">
    <name type="scientific">Anguilla anguilla</name>
    <name type="common">European freshwater eel</name>
    <name type="synonym">Muraena anguilla</name>
    <dbReference type="NCBI Taxonomy" id="7936"/>
    <lineage>
        <taxon>Eukaryota</taxon>
        <taxon>Metazoa</taxon>
        <taxon>Chordata</taxon>
        <taxon>Craniata</taxon>
        <taxon>Vertebrata</taxon>
        <taxon>Euteleostomi</taxon>
        <taxon>Actinopterygii</taxon>
        <taxon>Neopterygii</taxon>
        <taxon>Teleostei</taxon>
        <taxon>Anguilliformes</taxon>
        <taxon>Anguillidae</taxon>
        <taxon>Anguilla</taxon>
    </lineage>
</organism>
<protein>
    <submittedName>
        <fullName evidence="1">Uncharacterized protein</fullName>
    </submittedName>
</protein>
<name>A0A0E9QBB7_ANGAN</name>
<evidence type="ECO:0000313" key="1">
    <source>
        <dbReference type="EMBL" id="JAH13388.1"/>
    </source>
</evidence>
<dbReference type="EMBL" id="GBXM01095189">
    <property type="protein sequence ID" value="JAH13388.1"/>
    <property type="molecule type" value="Transcribed_RNA"/>
</dbReference>
<dbReference type="AlphaFoldDB" id="A0A0E9QBB7"/>
<proteinExistence type="predicted"/>
<sequence>MSFHYSQDSRNPAHLLTQTKTHLFRSDHSSPDPFSHHFVTFVPFGISRKYCTFVFLSLTWPFCICEVYTSAKLFWISAV</sequence>